<dbReference type="GO" id="GO:0016491">
    <property type="term" value="F:oxidoreductase activity"/>
    <property type="evidence" value="ECO:0007669"/>
    <property type="project" value="UniProtKB-KW"/>
</dbReference>
<dbReference type="InterPro" id="IPR002347">
    <property type="entry name" value="SDR_fam"/>
</dbReference>
<proteinExistence type="inferred from homology"/>
<dbReference type="STRING" id="1182545.A0A072PJX9"/>
<dbReference type="PANTHER" id="PTHR43963">
    <property type="entry name" value="CARBONYL REDUCTASE 1-RELATED"/>
    <property type="match status" value="1"/>
</dbReference>
<sequence length="289" mass="31174">MTSYSRVGAVTGANKGIGLAIVRQLALQYPKSSFNDGPLLIYLTARDEQRGKTALGSILQDAQLKETKVLRSHGGLTDVQYLNLDISSKHSIEEFAAHLKAEHPGGIDFLVNNAAIAMQGFDANVVRETLHSNYYGTLHATELLLPHIKNGGRLVNVASASGHLSSKYSDSIRSRFLAAKTPEDISKLMQEFTTAVENGSHQKDWPSAAYAVSKAGTIGFTRAIARQNRENGSETLINSCCPGYVKTDMTRGGGVKTPDQGAQTPVLLVLGDLGGSNGEFWQNEKIISW</sequence>
<dbReference type="Gene3D" id="3.40.50.720">
    <property type="entry name" value="NAD(P)-binding Rossmann-like Domain"/>
    <property type="match status" value="1"/>
</dbReference>
<dbReference type="InterPro" id="IPR036291">
    <property type="entry name" value="NAD(P)-bd_dom_sf"/>
</dbReference>
<name>A0A072PJX9_9EURO</name>
<evidence type="ECO:0000256" key="4">
    <source>
        <dbReference type="RuleBase" id="RU000363"/>
    </source>
</evidence>
<evidence type="ECO:0000313" key="6">
    <source>
        <dbReference type="Proteomes" id="UP000027920"/>
    </source>
</evidence>
<dbReference type="HOGENOM" id="CLU_010194_9_0_1"/>
<evidence type="ECO:0000256" key="3">
    <source>
        <dbReference type="ARBA" id="ARBA00023002"/>
    </source>
</evidence>
<dbReference type="Proteomes" id="UP000027920">
    <property type="component" value="Unassembled WGS sequence"/>
</dbReference>
<reference evidence="5 6" key="1">
    <citation type="submission" date="2013-03" db="EMBL/GenBank/DDBJ databases">
        <title>The Genome Sequence of Exophiala aquamarina CBS 119918.</title>
        <authorList>
            <consortium name="The Broad Institute Genomics Platform"/>
            <person name="Cuomo C."/>
            <person name="de Hoog S."/>
            <person name="Gorbushina A."/>
            <person name="Walker B."/>
            <person name="Young S.K."/>
            <person name="Zeng Q."/>
            <person name="Gargeya S."/>
            <person name="Fitzgerald M."/>
            <person name="Haas B."/>
            <person name="Abouelleil A."/>
            <person name="Allen A.W."/>
            <person name="Alvarado L."/>
            <person name="Arachchi H.M."/>
            <person name="Berlin A.M."/>
            <person name="Chapman S.B."/>
            <person name="Gainer-Dewar J."/>
            <person name="Goldberg J."/>
            <person name="Griggs A."/>
            <person name="Gujja S."/>
            <person name="Hansen M."/>
            <person name="Howarth C."/>
            <person name="Imamovic A."/>
            <person name="Ireland A."/>
            <person name="Larimer J."/>
            <person name="McCowan C."/>
            <person name="Murphy C."/>
            <person name="Pearson M."/>
            <person name="Poon T.W."/>
            <person name="Priest M."/>
            <person name="Roberts A."/>
            <person name="Saif S."/>
            <person name="Shea T."/>
            <person name="Sisk P."/>
            <person name="Sykes S."/>
            <person name="Wortman J."/>
            <person name="Nusbaum C."/>
            <person name="Birren B."/>
        </authorList>
    </citation>
    <scope>NUCLEOTIDE SEQUENCE [LARGE SCALE GENOMIC DNA]</scope>
    <source>
        <strain evidence="5 6">CBS 119918</strain>
    </source>
</reference>
<dbReference type="VEuPathDB" id="FungiDB:A1O9_01970"/>
<keyword evidence="2" id="KW-0521">NADP</keyword>
<protein>
    <recommendedName>
        <fullName evidence="7">Carbonyl reductase</fullName>
    </recommendedName>
</protein>
<evidence type="ECO:0000256" key="1">
    <source>
        <dbReference type="ARBA" id="ARBA00006484"/>
    </source>
</evidence>
<organism evidence="5 6">
    <name type="scientific">Exophiala aquamarina CBS 119918</name>
    <dbReference type="NCBI Taxonomy" id="1182545"/>
    <lineage>
        <taxon>Eukaryota</taxon>
        <taxon>Fungi</taxon>
        <taxon>Dikarya</taxon>
        <taxon>Ascomycota</taxon>
        <taxon>Pezizomycotina</taxon>
        <taxon>Eurotiomycetes</taxon>
        <taxon>Chaetothyriomycetidae</taxon>
        <taxon>Chaetothyriales</taxon>
        <taxon>Herpotrichiellaceae</taxon>
        <taxon>Exophiala</taxon>
    </lineage>
</organism>
<keyword evidence="3" id="KW-0560">Oxidoreductase</keyword>
<dbReference type="PRINTS" id="PR00081">
    <property type="entry name" value="GDHRDH"/>
</dbReference>
<comment type="similarity">
    <text evidence="1 4">Belongs to the short-chain dehydrogenases/reductases (SDR) family.</text>
</comment>
<dbReference type="RefSeq" id="XP_013262999.1">
    <property type="nucleotide sequence ID" value="XM_013407545.1"/>
</dbReference>
<evidence type="ECO:0008006" key="7">
    <source>
        <dbReference type="Google" id="ProtNLM"/>
    </source>
</evidence>
<dbReference type="EMBL" id="AMGV01000002">
    <property type="protein sequence ID" value="KEF60409.1"/>
    <property type="molecule type" value="Genomic_DNA"/>
</dbReference>
<evidence type="ECO:0000313" key="5">
    <source>
        <dbReference type="EMBL" id="KEF60409.1"/>
    </source>
</evidence>
<dbReference type="Pfam" id="PF00106">
    <property type="entry name" value="adh_short"/>
    <property type="match status" value="2"/>
</dbReference>
<dbReference type="AlphaFoldDB" id="A0A072PJX9"/>
<dbReference type="PANTHER" id="PTHR43963:SF6">
    <property type="entry name" value="CHAIN DEHYDROGENASE FAMILY PROTEIN, PUTATIVE (AFU_ORTHOLOGUE AFUA_3G15350)-RELATED"/>
    <property type="match status" value="1"/>
</dbReference>
<dbReference type="SUPFAM" id="SSF51735">
    <property type="entry name" value="NAD(P)-binding Rossmann-fold domains"/>
    <property type="match status" value="1"/>
</dbReference>
<gene>
    <name evidence="5" type="ORF">A1O9_01970</name>
</gene>
<accession>A0A072PJX9</accession>
<evidence type="ECO:0000256" key="2">
    <source>
        <dbReference type="ARBA" id="ARBA00022857"/>
    </source>
</evidence>
<keyword evidence="6" id="KW-1185">Reference proteome</keyword>
<dbReference type="OrthoDB" id="191139at2759"/>
<comment type="caution">
    <text evidence="5">The sequence shown here is derived from an EMBL/GenBank/DDBJ whole genome shotgun (WGS) entry which is preliminary data.</text>
</comment>
<dbReference type="PRINTS" id="PR00080">
    <property type="entry name" value="SDRFAMILY"/>
</dbReference>
<dbReference type="GeneID" id="25276915"/>